<protein>
    <submittedName>
        <fullName evidence="1">Uncharacterized protein</fullName>
    </submittedName>
</protein>
<evidence type="ECO:0000313" key="1">
    <source>
        <dbReference type="EMBL" id="MBK0394848.1"/>
    </source>
</evidence>
<dbReference type="EMBL" id="JAEDAO010000001">
    <property type="protein sequence ID" value="MBK0394848.1"/>
    <property type="molecule type" value="Genomic_DNA"/>
</dbReference>
<organism evidence="1 2">
    <name type="scientific">Ramlibacter algicola</name>
    <dbReference type="NCBI Taxonomy" id="2795217"/>
    <lineage>
        <taxon>Bacteria</taxon>
        <taxon>Pseudomonadati</taxon>
        <taxon>Pseudomonadota</taxon>
        <taxon>Betaproteobacteria</taxon>
        <taxon>Burkholderiales</taxon>
        <taxon>Comamonadaceae</taxon>
        <taxon>Ramlibacter</taxon>
    </lineage>
</organism>
<reference evidence="1" key="1">
    <citation type="submission" date="2020-12" db="EMBL/GenBank/DDBJ databases">
        <title>Ramlibacter sp. nov., isolated from a freshwater alga, Cryptomonas.</title>
        <authorList>
            <person name="Kim H.M."/>
            <person name="Jeon C.O."/>
        </authorList>
    </citation>
    <scope>NUCLEOTIDE SEQUENCE</scope>
    <source>
        <strain evidence="1">CrO1</strain>
    </source>
</reference>
<accession>A0A934Q4P1</accession>
<keyword evidence="2" id="KW-1185">Reference proteome</keyword>
<dbReference type="Proteomes" id="UP000617041">
    <property type="component" value="Unassembled WGS sequence"/>
</dbReference>
<gene>
    <name evidence="1" type="ORF">I8E28_19745</name>
</gene>
<name>A0A934Q4P1_9BURK</name>
<proteinExistence type="predicted"/>
<comment type="caution">
    <text evidence="1">The sequence shown here is derived from an EMBL/GenBank/DDBJ whole genome shotgun (WGS) entry which is preliminary data.</text>
</comment>
<dbReference type="RefSeq" id="WP_200789930.1">
    <property type="nucleotide sequence ID" value="NZ_JAEDAO010000001.1"/>
</dbReference>
<evidence type="ECO:0000313" key="2">
    <source>
        <dbReference type="Proteomes" id="UP000617041"/>
    </source>
</evidence>
<sequence>MTDRDALTTDWLQAERRAIEAELTLASHGQASNSPEYRDAAMLATQLRRAADDLFTRLHAHLRDPRPET</sequence>
<dbReference type="AlphaFoldDB" id="A0A934Q4P1"/>